<keyword evidence="3" id="KW-1185">Reference proteome</keyword>
<dbReference type="GeneID" id="9183213"/>
<gene>
    <name evidence="2" type="ORF">GSTUM_00007383001</name>
</gene>
<dbReference type="InParanoid" id="D5GGH2"/>
<evidence type="ECO:0000313" key="2">
    <source>
        <dbReference type="EMBL" id="CAZ83615.1"/>
    </source>
</evidence>
<protein>
    <submittedName>
        <fullName evidence="2">(Perigord truffle) hypothetical protein</fullName>
    </submittedName>
</protein>
<name>D5GGH2_TUBMM</name>
<dbReference type="EMBL" id="FN430264">
    <property type="protein sequence ID" value="CAZ83615.1"/>
    <property type="molecule type" value="Genomic_DNA"/>
</dbReference>
<dbReference type="Proteomes" id="UP000006911">
    <property type="component" value="Unassembled WGS sequence"/>
</dbReference>
<accession>D5GGH2</accession>
<feature type="compositionally biased region" description="Basic and acidic residues" evidence="1">
    <location>
        <begin position="47"/>
        <end position="60"/>
    </location>
</feature>
<dbReference type="RefSeq" id="XP_002839424.1">
    <property type="nucleotide sequence ID" value="XM_002839378.1"/>
</dbReference>
<feature type="region of interest" description="Disordered" evidence="1">
    <location>
        <begin position="41"/>
        <end position="60"/>
    </location>
</feature>
<dbReference type="AlphaFoldDB" id="D5GGH2"/>
<evidence type="ECO:0000256" key="1">
    <source>
        <dbReference type="SAM" id="MobiDB-lite"/>
    </source>
</evidence>
<dbReference type="HOGENOM" id="CLU_2943505_0_0_1"/>
<evidence type="ECO:0000313" key="3">
    <source>
        <dbReference type="Proteomes" id="UP000006911"/>
    </source>
</evidence>
<organism evidence="2 3">
    <name type="scientific">Tuber melanosporum (strain Mel28)</name>
    <name type="common">Perigord black truffle</name>
    <dbReference type="NCBI Taxonomy" id="656061"/>
    <lineage>
        <taxon>Eukaryota</taxon>
        <taxon>Fungi</taxon>
        <taxon>Dikarya</taxon>
        <taxon>Ascomycota</taxon>
        <taxon>Pezizomycotina</taxon>
        <taxon>Pezizomycetes</taxon>
        <taxon>Pezizales</taxon>
        <taxon>Tuberaceae</taxon>
        <taxon>Tuber</taxon>
    </lineage>
</organism>
<proteinExistence type="predicted"/>
<dbReference type="KEGG" id="tml:GSTUM_00007383001"/>
<reference evidence="2 3" key="1">
    <citation type="journal article" date="2010" name="Nature">
        <title>Perigord black truffle genome uncovers evolutionary origins and mechanisms of symbiosis.</title>
        <authorList>
            <person name="Martin F."/>
            <person name="Kohler A."/>
            <person name="Murat C."/>
            <person name="Balestrini R."/>
            <person name="Coutinho P.M."/>
            <person name="Jaillon O."/>
            <person name="Montanini B."/>
            <person name="Morin E."/>
            <person name="Noel B."/>
            <person name="Percudani R."/>
            <person name="Porcel B."/>
            <person name="Rubini A."/>
            <person name="Amicucci A."/>
            <person name="Amselem J."/>
            <person name="Anthouard V."/>
            <person name="Arcioni S."/>
            <person name="Artiguenave F."/>
            <person name="Aury J.M."/>
            <person name="Ballario P."/>
            <person name="Bolchi A."/>
            <person name="Brenna A."/>
            <person name="Brun A."/>
            <person name="Buee M."/>
            <person name="Cantarel B."/>
            <person name="Chevalier G."/>
            <person name="Couloux A."/>
            <person name="Da Silva C."/>
            <person name="Denoeud F."/>
            <person name="Duplessis S."/>
            <person name="Ghignone S."/>
            <person name="Hilselberger B."/>
            <person name="Iotti M."/>
            <person name="Marcais B."/>
            <person name="Mello A."/>
            <person name="Miranda M."/>
            <person name="Pacioni G."/>
            <person name="Quesneville H."/>
            <person name="Riccioni C."/>
            <person name="Ruotolo R."/>
            <person name="Splivallo R."/>
            <person name="Stocchi V."/>
            <person name="Tisserant E."/>
            <person name="Viscomi A.R."/>
            <person name="Zambonelli A."/>
            <person name="Zampieri E."/>
            <person name="Henrissat B."/>
            <person name="Lebrun M.H."/>
            <person name="Paolocci F."/>
            <person name="Bonfante P."/>
            <person name="Ottonello S."/>
            <person name="Wincker P."/>
        </authorList>
    </citation>
    <scope>NUCLEOTIDE SEQUENCE [LARGE SCALE GENOMIC DNA]</scope>
    <source>
        <strain evidence="2 3">Mel28</strain>
    </source>
</reference>
<sequence length="60" mass="7028">MGHVYIPNLGRIYPPLLHTRRHPKQNVKSSPSLLSFFPFNLPFPTSRENEKNDRASHSYH</sequence>